<evidence type="ECO:0000256" key="5">
    <source>
        <dbReference type="ARBA" id="ARBA00023315"/>
    </source>
</evidence>
<evidence type="ECO:0000256" key="6">
    <source>
        <dbReference type="SAM" id="MobiDB-lite"/>
    </source>
</evidence>
<dbReference type="PANTHER" id="PTHR10434">
    <property type="entry name" value="1-ACYL-SN-GLYCEROL-3-PHOSPHATE ACYLTRANSFERASE"/>
    <property type="match status" value="1"/>
</dbReference>
<dbReference type="CDD" id="cd07989">
    <property type="entry name" value="LPLAT_AGPAT-like"/>
    <property type="match status" value="1"/>
</dbReference>
<protein>
    <submittedName>
        <fullName evidence="8">Lysophospholipid acyltransferase family protein</fullName>
    </submittedName>
</protein>
<dbReference type="Pfam" id="PF01553">
    <property type="entry name" value="Acyltransferase"/>
    <property type="match status" value="1"/>
</dbReference>
<name>A0ABZ2RNU1_9BACT</name>
<dbReference type="SUPFAM" id="SSF69593">
    <property type="entry name" value="Glycerol-3-phosphate (1)-acyltransferase"/>
    <property type="match status" value="1"/>
</dbReference>
<reference evidence="8" key="1">
    <citation type="submission" date="2024-03" db="EMBL/GenBank/DDBJ databases">
        <title>Complete genome sequence of Mycoplasma gypis type strain B1/T1.</title>
        <authorList>
            <person name="Spergser J."/>
        </authorList>
    </citation>
    <scope>NUCLEOTIDE SEQUENCE [LARGE SCALE GENOMIC DNA]</scope>
    <source>
        <strain evidence="8">B1/T1</strain>
    </source>
</reference>
<dbReference type="SMART" id="SM00563">
    <property type="entry name" value="PlsC"/>
    <property type="match status" value="1"/>
</dbReference>
<keyword evidence="3" id="KW-0808">Transferase</keyword>
<feature type="domain" description="Phospholipid/glycerol acyltransferase" evidence="7">
    <location>
        <begin position="72"/>
        <end position="197"/>
    </location>
</feature>
<keyword evidence="4" id="KW-0443">Lipid metabolism</keyword>
<evidence type="ECO:0000256" key="2">
    <source>
        <dbReference type="ARBA" id="ARBA00022516"/>
    </source>
</evidence>
<dbReference type="EMBL" id="CP148066">
    <property type="protein sequence ID" value="WXL28708.1"/>
    <property type="molecule type" value="Genomic_DNA"/>
</dbReference>
<evidence type="ECO:0000256" key="3">
    <source>
        <dbReference type="ARBA" id="ARBA00022679"/>
    </source>
</evidence>
<sequence length="286" mass="33141">MNIKAKMILSSPWLFLKTLKVLRQSRVYRNNPSMYDQDMRMDFMVKRAKWILKFLKIDLEVVGYDKLPKQSAILYPNHVSNLDPVILVAALAKQTKDKSVNHKSCTFLAKQELEDNFITRKVLYILDTMYLNRQNLRESLATMESFGQLIRDQRNLGIIFPEGTRAKSDQLLEFKAGAFKVAKTNFYPIIPVTINGSGQALNPKRSKRIKVQVIFHDAVDSLKIQQAETAQIAQMTQKIVASEYQNQEVYSSPKQKTRNPKRLTYSQKRAKKEAKLEAKARKYEDF</sequence>
<dbReference type="RefSeq" id="WP_205498538.1">
    <property type="nucleotide sequence ID" value="NZ_CP148066.1"/>
</dbReference>
<gene>
    <name evidence="8" type="ORF">WG616_01650</name>
</gene>
<dbReference type="InterPro" id="IPR002123">
    <property type="entry name" value="Plipid/glycerol_acylTrfase"/>
</dbReference>
<evidence type="ECO:0000256" key="4">
    <source>
        <dbReference type="ARBA" id="ARBA00023098"/>
    </source>
</evidence>
<dbReference type="GO" id="GO:0016746">
    <property type="term" value="F:acyltransferase activity"/>
    <property type="evidence" value="ECO:0007669"/>
    <property type="project" value="UniProtKB-KW"/>
</dbReference>
<evidence type="ECO:0000259" key="7">
    <source>
        <dbReference type="SMART" id="SM00563"/>
    </source>
</evidence>
<feature type="compositionally biased region" description="Basic and acidic residues" evidence="6">
    <location>
        <begin position="273"/>
        <end position="286"/>
    </location>
</feature>
<keyword evidence="5 8" id="KW-0012">Acyltransferase</keyword>
<keyword evidence="2" id="KW-0444">Lipid biosynthesis</keyword>
<keyword evidence="9" id="KW-1185">Reference proteome</keyword>
<evidence type="ECO:0000313" key="8">
    <source>
        <dbReference type="EMBL" id="WXL28708.1"/>
    </source>
</evidence>
<organism evidence="8 9">
    <name type="scientific">[Mycoplasma] gypis</name>
    <dbReference type="NCBI Taxonomy" id="92404"/>
    <lineage>
        <taxon>Bacteria</taxon>
        <taxon>Bacillati</taxon>
        <taxon>Mycoplasmatota</taxon>
        <taxon>Mycoplasmoidales</taxon>
        <taxon>Metamycoplasmataceae</taxon>
        <taxon>Metamycoplasma</taxon>
    </lineage>
</organism>
<proteinExistence type="predicted"/>
<evidence type="ECO:0000256" key="1">
    <source>
        <dbReference type="ARBA" id="ARBA00005189"/>
    </source>
</evidence>
<evidence type="ECO:0000313" key="9">
    <source>
        <dbReference type="Proteomes" id="UP001460679"/>
    </source>
</evidence>
<accession>A0ABZ2RNU1</accession>
<comment type="pathway">
    <text evidence="1">Lipid metabolism.</text>
</comment>
<dbReference type="Proteomes" id="UP001460679">
    <property type="component" value="Chromosome"/>
</dbReference>
<dbReference type="PANTHER" id="PTHR10434:SF64">
    <property type="entry name" value="1-ACYL-SN-GLYCEROL-3-PHOSPHATE ACYLTRANSFERASE-RELATED"/>
    <property type="match status" value="1"/>
</dbReference>
<feature type="region of interest" description="Disordered" evidence="6">
    <location>
        <begin position="247"/>
        <end position="286"/>
    </location>
</feature>